<dbReference type="InterPro" id="IPR018060">
    <property type="entry name" value="HTH_AraC"/>
</dbReference>
<dbReference type="InterPro" id="IPR009057">
    <property type="entry name" value="Homeodomain-like_sf"/>
</dbReference>
<dbReference type="InterPro" id="IPR018062">
    <property type="entry name" value="HTH_AraC-typ_CS"/>
</dbReference>
<dbReference type="SUPFAM" id="SSF46689">
    <property type="entry name" value="Homeodomain-like"/>
    <property type="match status" value="2"/>
</dbReference>
<feature type="domain" description="HTH araC/xylS-type" evidence="4">
    <location>
        <begin position="203"/>
        <end position="301"/>
    </location>
</feature>
<dbReference type="SMART" id="SM00342">
    <property type="entry name" value="HTH_ARAC"/>
    <property type="match status" value="1"/>
</dbReference>
<reference evidence="5 6" key="1">
    <citation type="journal article" date="2012" name="Int. J. Syst. Evol. Microbiol.">
        <title>Shewanella dokdonensis sp. nov., isolated from seawater.</title>
        <authorList>
            <person name="Sung H.R."/>
            <person name="Yoon J.H."/>
            <person name="Ghim S.Y."/>
        </authorList>
    </citation>
    <scope>NUCLEOTIDE SEQUENCE [LARGE SCALE GENOMIC DNA]</scope>
    <source>
        <strain evidence="5 6">DSM 23626</strain>
    </source>
</reference>
<dbReference type="InterPro" id="IPR032783">
    <property type="entry name" value="AraC_lig"/>
</dbReference>
<dbReference type="PROSITE" id="PS00041">
    <property type="entry name" value="HTH_ARAC_FAMILY_1"/>
    <property type="match status" value="1"/>
</dbReference>
<dbReference type="PRINTS" id="PR00032">
    <property type="entry name" value="HTHARAC"/>
</dbReference>
<evidence type="ECO:0000256" key="1">
    <source>
        <dbReference type="ARBA" id="ARBA00023015"/>
    </source>
</evidence>
<dbReference type="RefSeq" id="WP_213682266.1">
    <property type="nucleotide sequence ID" value="NZ_CP074572.1"/>
</dbReference>
<evidence type="ECO:0000256" key="2">
    <source>
        <dbReference type="ARBA" id="ARBA00023125"/>
    </source>
</evidence>
<dbReference type="PANTHER" id="PTHR46796">
    <property type="entry name" value="HTH-TYPE TRANSCRIPTIONAL ACTIVATOR RHAS-RELATED"/>
    <property type="match status" value="1"/>
</dbReference>
<accession>A0ABX8DFZ8</accession>
<sequence length="323" mass="35674">MSTIDPLSDVLHLLAAHSYVTIGQRAGPDWSIRYDGFVGMKFLALRKGQLWFRLEAEQRWHQLLAGDGVILTRFAPFVLATDPRLAPVPLSAVDYVIADGFADLGGDDSVILSGKMKVDQVASAWLLDLLPEVICIHHGSDTSATLNWLMDSLHKEILLQRPGSVLAGNHLMQLIMIEGIRCWLTSATDLSGWLAALQDSRVLKALGAIHTEPSRNWQLSELAAVAGMSRTGFARLFIQATGTSAIHYLTQWKMRLASRELRLSSEPIKQIAYKLGYVSESTFSTAFKRLYGTSPTEHRQAYRQDPSQVLLTELTPVATGSFA</sequence>
<dbReference type="Gene3D" id="1.10.10.60">
    <property type="entry name" value="Homeodomain-like"/>
    <property type="match status" value="2"/>
</dbReference>
<name>A0ABX8DFZ8_9GAMM</name>
<evidence type="ECO:0000259" key="4">
    <source>
        <dbReference type="PROSITE" id="PS01124"/>
    </source>
</evidence>
<dbReference type="PROSITE" id="PS01124">
    <property type="entry name" value="HTH_ARAC_FAMILY_2"/>
    <property type="match status" value="1"/>
</dbReference>
<dbReference type="Pfam" id="PF12852">
    <property type="entry name" value="Cupin_6"/>
    <property type="match status" value="1"/>
</dbReference>
<evidence type="ECO:0000256" key="3">
    <source>
        <dbReference type="ARBA" id="ARBA00023163"/>
    </source>
</evidence>
<dbReference type="InterPro" id="IPR050204">
    <property type="entry name" value="AraC_XylS_family_regulators"/>
</dbReference>
<gene>
    <name evidence="5" type="ORF">KHX94_02670</name>
</gene>
<proteinExistence type="predicted"/>
<dbReference type="InterPro" id="IPR020449">
    <property type="entry name" value="Tscrpt_reg_AraC-type_HTH"/>
</dbReference>
<dbReference type="PANTHER" id="PTHR46796:SF7">
    <property type="entry name" value="ARAC FAMILY TRANSCRIPTIONAL REGULATOR"/>
    <property type="match status" value="1"/>
</dbReference>
<protein>
    <submittedName>
        <fullName evidence="5">AraC family transcriptional regulator</fullName>
    </submittedName>
</protein>
<keyword evidence="3" id="KW-0804">Transcription</keyword>
<keyword evidence="1" id="KW-0805">Transcription regulation</keyword>
<keyword evidence="6" id="KW-1185">Reference proteome</keyword>
<dbReference type="EMBL" id="CP074572">
    <property type="protein sequence ID" value="QVK23648.1"/>
    <property type="molecule type" value="Genomic_DNA"/>
</dbReference>
<keyword evidence="2" id="KW-0238">DNA-binding</keyword>
<dbReference type="Proteomes" id="UP000676428">
    <property type="component" value="Chromosome"/>
</dbReference>
<organism evidence="5 6">
    <name type="scientific">Shewanella dokdonensis</name>
    <dbReference type="NCBI Taxonomy" id="712036"/>
    <lineage>
        <taxon>Bacteria</taxon>
        <taxon>Pseudomonadati</taxon>
        <taxon>Pseudomonadota</taxon>
        <taxon>Gammaproteobacteria</taxon>
        <taxon>Alteromonadales</taxon>
        <taxon>Shewanellaceae</taxon>
        <taxon>Shewanella</taxon>
    </lineage>
</organism>
<evidence type="ECO:0000313" key="6">
    <source>
        <dbReference type="Proteomes" id="UP000676428"/>
    </source>
</evidence>
<dbReference type="Pfam" id="PF12833">
    <property type="entry name" value="HTH_18"/>
    <property type="match status" value="1"/>
</dbReference>
<evidence type="ECO:0000313" key="5">
    <source>
        <dbReference type="EMBL" id="QVK23648.1"/>
    </source>
</evidence>